<dbReference type="RefSeq" id="XP_034009466.1">
    <property type="nucleotide sequence ID" value="XM_034158620.1"/>
</dbReference>
<accession>A0A642UC63</accession>
<evidence type="ECO:0000256" key="2">
    <source>
        <dbReference type="SAM" id="Phobius"/>
    </source>
</evidence>
<organism evidence="4 5">
    <name type="scientific">Diutina rugosa</name>
    <name type="common">Yeast</name>
    <name type="synonym">Candida rugosa</name>
    <dbReference type="NCBI Taxonomy" id="5481"/>
    <lineage>
        <taxon>Eukaryota</taxon>
        <taxon>Fungi</taxon>
        <taxon>Dikarya</taxon>
        <taxon>Ascomycota</taxon>
        <taxon>Saccharomycotina</taxon>
        <taxon>Pichiomycetes</taxon>
        <taxon>Debaryomycetaceae</taxon>
        <taxon>Diutina</taxon>
    </lineage>
</organism>
<keyword evidence="2" id="KW-0812">Transmembrane</keyword>
<dbReference type="OMA" id="ENKWFIR"/>
<keyword evidence="1" id="KW-0446">Lipid-binding</keyword>
<dbReference type="PANTHER" id="PTHR23310:SF133">
    <property type="entry name" value="COA BINDING PROTEIN, PUTATIVE (AFU_ORTHOLOGUE AFUA_1G12300)-RELATED"/>
    <property type="match status" value="1"/>
</dbReference>
<dbReference type="Pfam" id="PF00887">
    <property type="entry name" value="ACBP"/>
    <property type="match status" value="1"/>
</dbReference>
<dbReference type="InterPro" id="IPR035984">
    <property type="entry name" value="Acyl-CoA-binding_sf"/>
</dbReference>
<dbReference type="InterPro" id="IPR000582">
    <property type="entry name" value="Acyl-CoA-binding_protein"/>
</dbReference>
<dbReference type="GO" id="GO:0000062">
    <property type="term" value="F:fatty-acyl-CoA binding"/>
    <property type="evidence" value="ECO:0007669"/>
    <property type="project" value="InterPro"/>
</dbReference>
<proteinExistence type="predicted"/>
<keyword evidence="5" id="KW-1185">Reference proteome</keyword>
<sequence length="294" mass="34050">MPRPVGFTAEDEGAKKKWDAWKRESGVSKTEAKRRYIAYLIETMKVYASGTPEARELLAELEFLWDQIKDLPDEELVVSAPHHDYPLPPRSPSFSQYSGGTNSVYRNNLQRIYSHSRRSIASDDRGFGGSLVAPSVYHSALSHAQQQAQQQQQLQQPPQQTIEEFRNWQREMNVVVNKLTREYVHQRRHSVSSGRGTPEDEVDAYTILRQRLRRWARMLAGYGWRLLKSFSLSVLAVLFVVWCLKKNVHVKRTVVSSSEGGRRHKELVINMVVSDENKWFLRLLRFMNAFVGFV</sequence>
<dbReference type="GO" id="GO:0006631">
    <property type="term" value="P:fatty acid metabolic process"/>
    <property type="evidence" value="ECO:0007669"/>
    <property type="project" value="TreeGrafter"/>
</dbReference>
<dbReference type="GeneID" id="54784269"/>
<dbReference type="Proteomes" id="UP000449547">
    <property type="component" value="Unassembled WGS sequence"/>
</dbReference>
<dbReference type="InterPro" id="IPR014352">
    <property type="entry name" value="FERM/acyl-CoA-bd_prot_sf"/>
</dbReference>
<dbReference type="OrthoDB" id="346910at2759"/>
<gene>
    <name evidence="4" type="ORF">DIURU_005618</name>
</gene>
<comment type="caution">
    <text evidence="4">The sequence shown here is derived from an EMBL/GenBank/DDBJ whole genome shotgun (WGS) entry which is preliminary data.</text>
</comment>
<keyword evidence="2" id="KW-1133">Transmembrane helix</keyword>
<dbReference type="VEuPathDB" id="FungiDB:DIURU_005618"/>
<protein>
    <recommendedName>
        <fullName evidence="3">ACB domain-containing protein</fullName>
    </recommendedName>
</protein>
<dbReference type="SUPFAM" id="SSF47027">
    <property type="entry name" value="Acyl-CoA binding protein"/>
    <property type="match status" value="1"/>
</dbReference>
<dbReference type="AlphaFoldDB" id="A0A642UC63"/>
<dbReference type="Gene3D" id="1.20.80.10">
    <property type="match status" value="1"/>
</dbReference>
<name>A0A642UC63_DIURU</name>
<keyword evidence="2" id="KW-0472">Membrane</keyword>
<evidence type="ECO:0000256" key="1">
    <source>
        <dbReference type="ARBA" id="ARBA00023121"/>
    </source>
</evidence>
<reference evidence="4 5" key="1">
    <citation type="submission" date="2019-07" db="EMBL/GenBank/DDBJ databases">
        <title>Genome assembly of two rare yeast pathogens: Diutina rugosa and Trichomonascus ciferrii.</title>
        <authorList>
            <person name="Mixao V."/>
            <person name="Saus E."/>
            <person name="Hansen A."/>
            <person name="Lass-Flor C."/>
            <person name="Gabaldon T."/>
        </authorList>
    </citation>
    <scope>NUCLEOTIDE SEQUENCE [LARGE SCALE GENOMIC DNA]</scope>
    <source>
        <strain evidence="4 5">CBS 613</strain>
    </source>
</reference>
<feature type="domain" description="ACB" evidence="3">
    <location>
        <begin position="1"/>
        <end position="49"/>
    </location>
</feature>
<evidence type="ECO:0000259" key="3">
    <source>
        <dbReference type="PROSITE" id="PS51228"/>
    </source>
</evidence>
<evidence type="ECO:0000313" key="5">
    <source>
        <dbReference type="Proteomes" id="UP000449547"/>
    </source>
</evidence>
<dbReference type="PROSITE" id="PS51228">
    <property type="entry name" value="ACB_2"/>
    <property type="match status" value="1"/>
</dbReference>
<feature type="transmembrane region" description="Helical" evidence="2">
    <location>
        <begin position="219"/>
        <end position="242"/>
    </location>
</feature>
<dbReference type="PANTHER" id="PTHR23310">
    <property type="entry name" value="ACYL-COA-BINDING PROTEIN, ACBP"/>
    <property type="match status" value="1"/>
</dbReference>
<dbReference type="EMBL" id="SWFT01000163">
    <property type="protein sequence ID" value="KAA8896606.1"/>
    <property type="molecule type" value="Genomic_DNA"/>
</dbReference>
<evidence type="ECO:0000313" key="4">
    <source>
        <dbReference type="EMBL" id="KAA8896606.1"/>
    </source>
</evidence>